<feature type="transmembrane region" description="Helical" evidence="9">
    <location>
        <begin position="205"/>
        <end position="228"/>
    </location>
</feature>
<feature type="transmembrane region" description="Helical" evidence="9">
    <location>
        <begin position="27"/>
        <end position="51"/>
    </location>
</feature>
<evidence type="ECO:0000256" key="9">
    <source>
        <dbReference type="SAM" id="Phobius"/>
    </source>
</evidence>
<keyword evidence="3 8" id="KW-0812">Transmembrane</keyword>
<dbReference type="PANTHER" id="PTHR12226">
    <property type="entry name" value="MANNOSE-P-DOLICHOL UTILIZATION DEFECT 1 LEC35 -RELATED"/>
    <property type="match status" value="1"/>
</dbReference>
<dbReference type="InterPro" id="IPR016817">
    <property type="entry name" value="MannP-dilichol_defect-1"/>
</dbReference>
<comment type="similarity">
    <text evidence="7">Belongs to the MPDU1 (TC 2.A.43.3) family.</text>
</comment>
<evidence type="ECO:0000313" key="11">
    <source>
        <dbReference type="Proteomes" id="UP001152798"/>
    </source>
</evidence>
<dbReference type="AlphaFoldDB" id="A0A9P0H732"/>
<proteinExistence type="inferred from homology"/>
<dbReference type="FunFam" id="1.20.1280.290:FF:000006">
    <property type="entry name" value="mannose-P-dolichol utilization defect 1 protein"/>
    <property type="match status" value="1"/>
</dbReference>
<evidence type="ECO:0000256" key="3">
    <source>
        <dbReference type="ARBA" id="ARBA00022692"/>
    </source>
</evidence>
<evidence type="ECO:0000256" key="2">
    <source>
        <dbReference type="ARBA" id="ARBA00022448"/>
    </source>
</evidence>
<evidence type="ECO:0000256" key="1">
    <source>
        <dbReference type="ARBA" id="ARBA00004141"/>
    </source>
</evidence>
<dbReference type="PIRSF" id="PIRSF023381">
    <property type="entry name" value="MannP-dilichol_defect-1p"/>
    <property type="match status" value="1"/>
</dbReference>
<evidence type="ECO:0000256" key="6">
    <source>
        <dbReference type="ARBA" id="ARBA00023136"/>
    </source>
</evidence>
<dbReference type="OrthoDB" id="271506at2759"/>
<gene>
    <name evidence="10" type="ORF">NEZAVI_LOCUS6664</name>
</gene>
<evidence type="ECO:0000256" key="4">
    <source>
        <dbReference type="ARBA" id="ARBA00022737"/>
    </source>
</evidence>
<sequence length="245" mass="27196">MEGVVKKVALNFLSEKCYEEFFYNFNFFNLLCLKAFVSKCLGYVIIAGSCFVKLPQILKIWNNKSAKGISIINVFTDLFAITVNASYAFVRSFPISAYGEGISMGIQTVTIAAQVLHHNFSSSLAAAFVAVYGVVCYVMTNFIPVNMLWNLQAVTIPVLLFGKLAQAYSNYSIKGTGQLSAATCVMLLFGSTSRIFTSFQETGDVIIIITYLLATLGNGIIVFQFMYYRKPAAKQQKKKEGKKQR</sequence>
<keyword evidence="5 8" id="KW-1133">Transmembrane helix</keyword>
<protein>
    <recommendedName>
        <fullName evidence="8">Solute carrier family 66 member 3</fullName>
    </recommendedName>
</protein>
<keyword evidence="2" id="KW-0813">Transport</keyword>
<dbReference type="InterPro" id="IPR006603">
    <property type="entry name" value="PQ-loop_rpt"/>
</dbReference>
<dbReference type="EMBL" id="OV725079">
    <property type="protein sequence ID" value="CAH1396637.1"/>
    <property type="molecule type" value="Genomic_DNA"/>
</dbReference>
<evidence type="ECO:0000256" key="8">
    <source>
        <dbReference type="PIRNR" id="PIRNR023381"/>
    </source>
</evidence>
<keyword evidence="4" id="KW-0677">Repeat</keyword>
<dbReference type="GO" id="GO:0009312">
    <property type="term" value="P:oligosaccharide biosynthetic process"/>
    <property type="evidence" value="ECO:0007669"/>
    <property type="project" value="TreeGrafter"/>
</dbReference>
<name>A0A9P0H732_NEZVI</name>
<dbReference type="GO" id="GO:0016020">
    <property type="term" value="C:membrane"/>
    <property type="evidence" value="ECO:0007669"/>
    <property type="project" value="UniProtKB-SubCell"/>
</dbReference>
<reference evidence="10" key="1">
    <citation type="submission" date="2022-01" db="EMBL/GenBank/DDBJ databases">
        <authorList>
            <person name="King R."/>
        </authorList>
    </citation>
    <scope>NUCLEOTIDE SEQUENCE</scope>
</reference>
<dbReference type="PANTHER" id="PTHR12226:SF2">
    <property type="entry name" value="MANNOSE-P-DOLICHOL UTILIZATION DEFECT 1 PROTEIN"/>
    <property type="match status" value="1"/>
</dbReference>
<keyword evidence="11" id="KW-1185">Reference proteome</keyword>
<dbReference type="SMART" id="SM00679">
    <property type="entry name" value="CTNS"/>
    <property type="match status" value="2"/>
</dbReference>
<evidence type="ECO:0000256" key="7">
    <source>
        <dbReference type="ARBA" id="ARBA00038475"/>
    </source>
</evidence>
<feature type="transmembrane region" description="Helical" evidence="9">
    <location>
        <begin position="71"/>
        <end position="89"/>
    </location>
</feature>
<organism evidence="10 11">
    <name type="scientific">Nezara viridula</name>
    <name type="common">Southern green stink bug</name>
    <name type="synonym">Cimex viridulus</name>
    <dbReference type="NCBI Taxonomy" id="85310"/>
    <lineage>
        <taxon>Eukaryota</taxon>
        <taxon>Metazoa</taxon>
        <taxon>Ecdysozoa</taxon>
        <taxon>Arthropoda</taxon>
        <taxon>Hexapoda</taxon>
        <taxon>Insecta</taxon>
        <taxon>Pterygota</taxon>
        <taxon>Neoptera</taxon>
        <taxon>Paraneoptera</taxon>
        <taxon>Hemiptera</taxon>
        <taxon>Heteroptera</taxon>
        <taxon>Panheteroptera</taxon>
        <taxon>Pentatomomorpha</taxon>
        <taxon>Pentatomoidea</taxon>
        <taxon>Pentatomidae</taxon>
        <taxon>Pentatominae</taxon>
        <taxon>Nezara</taxon>
    </lineage>
</organism>
<feature type="transmembrane region" description="Helical" evidence="9">
    <location>
        <begin position="179"/>
        <end position="199"/>
    </location>
</feature>
<keyword evidence="6 8" id="KW-0472">Membrane</keyword>
<dbReference type="Gene3D" id="1.20.1280.290">
    <property type="match status" value="2"/>
</dbReference>
<evidence type="ECO:0000313" key="10">
    <source>
        <dbReference type="EMBL" id="CAH1396637.1"/>
    </source>
</evidence>
<dbReference type="Pfam" id="PF04193">
    <property type="entry name" value="PQ-loop"/>
    <property type="match status" value="1"/>
</dbReference>
<evidence type="ECO:0000256" key="5">
    <source>
        <dbReference type="ARBA" id="ARBA00022989"/>
    </source>
</evidence>
<feature type="transmembrane region" description="Helical" evidence="9">
    <location>
        <begin position="123"/>
        <end position="143"/>
    </location>
</feature>
<accession>A0A9P0H732</accession>
<comment type="subcellular location">
    <subcellularLocation>
        <location evidence="1 8">Membrane</location>
        <topology evidence="1 8">Multi-pass membrane protein</topology>
    </subcellularLocation>
</comment>
<dbReference type="Proteomes" id="UP001152798">
    <property type="component" value="Chromosome 3"/>
</dbReference>